<dbReference type="CDD" id="cd23081">
    <property type="entry name" value="cpPDZ_EcRseP-like"/>
    <property type="match status" value="1"/>
</dbReference>
<dbReference type="InterPro" id="IPR001478">
    <property type="entry name" value="PDZ"/>
</dbReference>
<keyword evidence="9" id="KW-0482">Metalloprotease</keyword>
<feature type="transmembrane region" description="Helical" evidence="11">
    <location>
        <begin position="125"/>
        <end position="144"/>
    </location>
</feature>
<comment type="caution">
    <text evidence="13">The sequence shown here is derived from an EMBL/GenBank/DDBJ whole genome shotgun (WGS) entry which is preliminary data.</text>
</comment>
<dbReference type="SMART" id="SM00228">
    <property type="entry name" value="PDZ"/>
    <property type="match status" value="1"/>
</dbReference>
<keyword evidence="4 13" id="KW-0645">Protease</keyword>
<dbReference type="CDD" id="cd06163">
    <property type="entry name" value="S2P-M50_PDZ_RseP-like"/>
    <property type="match status" value="1"/>
</dbReference>
<organism evidence="13 14">
    <name type="scientific">Gallintestinimicrobium propionicum</name>
    <dbReference type="NCBI Taxonomy" id="2981770"/>
    <lineage>
        <taxon>Bacteria</taxon>
        <taxon>Bacillati</taxon>
        <taxon>Bacillota</taxon>
        <taxon>Clostridia</taxon>
        <taxon>Lachnospirales</taxon>
        <taxon>Lachnospiraceae</taxon>
        <taxon>Gallintestinimicrobium</taxon>
    </lineage>
</organism>
<keyword evidence="5 11" id="KW-0812">Transmembrane</keyword>
<sequence length="373" mass="40379">MIGTIIIFLLIFFVIVMGHEFGHFLIAKVNGIRVNEFAIGMGPKIAGFKKGETEYALRAFPLGGACIFEGEDGLEAAKEEASAAGTPADKTGRGALQNVPVDVDRGNFQNAPVWSRIATVFAGPLFNFLLAFIFAIMVAGYAGADLPVLGSVVEGSAAETAGMQAGDKILRFNSKINLAREISLEMALNKTGEPVKVVYERDGQEYETTLTPIYNEEAGKYLVGFQNYASYDEAKGTKLFRYAWYQLRFCIKNSVLSVKSLVEGKLSKNDVAGPVGMAQIVDQVKTAAEPGGPMLVFMNMVNLAMLLSVSLGVMNLLPLPALDGGRLVFLFLEVLRGKPIPPEKEGVIHFAGFVALMVLMVFVMFNDIQRIIG</sequence>
<evidence type="ECO:0000256" key="7">
    <source>
        <dbReference type="ARBA" id="ARBA00022833"/>
    </source>
</evidence>
<gene>
    <name evidence="13" type="ORF">LKD45_00855</name>
</gene>
<proteinExistence type="inferred from homology"/>
<dbReference type="Proteomes" id="UP001199355">
    <property type="component" value="Unassembled WGS sequence"/>
</dbReference>
<feature type="transmembrane region" description="Helical" evidence="11">
    <location>
        <begin position="346"/>
        <end position="365"/>
    </location>
</feature>
<evidence type="ECO:0000256" key="9">
    <source>
        <dbReference type="ARBA" id="ARBA00023049"/>
    </source>
</evidence>
<dbReference type="Gene3D" id="2.30.42.10">
    <property type="match status" value="1"/>
</dbReference>
<evidence type="ECO:0000313" key="14">
    <source>
        <dbReference type="Proteomes" id="UP001199355"/>
    </source>
</evidence>
<feature type="transmembrane region" description="Helical" evidence="11">
    <location>
        <begin position="295"/>
        <end position="317"/>
    </location>
</feature>
<evidence type="ECO:0000256" key="5">
    <source>
        <dbReference type="ARBA" id="ARBA00022692"/>
    </source>
</evidence>
<dbReference type="PANTHER" id="PTHR42837">
    <property type="entry name" value="REGULATOR OF SIGMA-E PROTEASE RSEP"/>
    <property type="match status" value="1"/>
</dbReference>
<evidence type="ECO:0000256" key="6">
    <source>
        <dbReference type="ARBA" id="ARBA00022801"/>
    </source>
</evidence>
<dbReference type="GO" id="GO:0006508">
    <property type="term" value="P:proteolysis"/>
    <property type="evidence" value="ECO:0007669"/>
    <property type="project" value="UniProtKB-KW"/>
</dbReference>
<keyword evidence="14" id="KW-1185">Reference proteome</keyword>
<dbReference type="SUPFAM" id="SSF50156">
    <property type="entry name" value="PDZ domain-like"/>
    <property type="match status" value="1"/>
</dbReference>
<dbReference type="GO" id="GO:0004222">
    <property type="term" value="F:metalloendopeptidase activity"/>
    <property type="evidence" value="ECO:0007669"/>
    <property type="project" value="InterPro"/>
</dbReference>
<comment type="cofactor">
    <cofactor evidence="1">
        <name>Zn(2+)</name>
        <dbReference type="ChEBI" id="CHEBI:29105"/>
    </cofactor>
</comment>
<dbReference type="InterPro" id="IPR004387">
    <property type="entry name" value="Pept_M50_Zn"/>
</dbReference>
<comment type="similarity">
    <text evidence="3">Belongs to the peptidase M50B family.</text>
</comment>
<evidence type="ECO:0000313" key="13">
    <source>
        <dbReference type="EMBL" id="MCC2166258.1"/>
    </source>
</evidence>
<keyword evidence="7" id="KW-0862">Zinc</keyword>
<keyword evidence="8 11" id="KW-1133">Transmembrane helix</keyword>
<comment type="subcellular location">
    <subcellularLocation>
        <location evidence="2">Membrane</location>
        <topology evidence="2">Multi-pass membrane protein</topology>
    </subcellularLocation>
</comment>
<dbReference type="EMBL" id="JAJEQF010000001">
    <property type="protein sequence ID" value="MCC2166258.1"/>
    <property type="molecule type" value="Genomic_DNA"/>
</dbReference>
<protein>
    <submittedName>
        <fullName evidence="13">Site-2 protease family protein</fullName>
    </submittedName>
</protein>
<dbReference type="PROSITE" id="PS50106">
    <property type="entry name" value="PDZ"/>
    <property type="match status" value="1"/>
</dbReference>
<evidence type="ECO:0000256" key="2">
    <source>
        <dbReference type="ARBA" id="ARBA00004141"/>
    </source>
</evidence>
<keyword evidence="10 11" id="KW-0472">Membrane</keyword>
<dbReference type="InterPro" id="IPR036034">
    <property type="entry name" value="PDZ_sf"/>
</dbReference>
<dbReference type="Pfam" id="PF02163">
    <property type="entry name" value="Peptidase_M50"/>
    <property type="match status" value="1"/>
</dbReference>
<accession>A0AAE3AR42</accession>
<evidence type="ECO:0000256" key="3">
    <source>
        <dbReference type="ARBA" id="ARBA00007931"/>
    </source>
</evidence>
<name>A0AAE3AR42_9FIRM</name>
<evidence type="ECO:0000256" key="10">
    <source>
        <dbReference type="ARBA" id="ARBA00023136"/>
    </source>
</evidence>
<dbReference type="AlphaFoldDB" id="A0AAE3AR42"/>
<evidence type="ECO:0000259" key="12">
    <source>
        <dbReference type="PROSITE" id="PS50106"/>
    </source>
</evidence>
<reference evidence="13 14" key="1">
    <citation type="submission" date="2021-10" db="EMBL/GenBank/DDBJ databases">
        <title>Anaerobic single-cell dispensing facilitates the cultivation of human gut bacteria.</title>
        <authorList>
            <person name="Afrizal A."/>
        </authorList>
    </citation>
    <scope>NUCLEOTIDE SEQUENCE [LARGE SCALE GENOMIC DNA]</scope>
    <source>
        <strain evidence="13 14">CLA-AA-H244</strain>
    </source>
</reference>
<dbReference type="PANTHER" id="PTHR42837:SF2">
    <property type="entry name" value="MEMBRANE METALLOPROTEASE ARASP2, CHLOROPLASTIC-RELATED"/>
    <property type="match status" value="1"/>
</dbReference>
<keyword evidence="6" id="KW-0378">Hydrolase</keyword>
<dbReference type="InterPro" id="IPR008915">
    <property type="entry name" value="Peptidase_M50"/>
</dbReference>
<dbReference type="RefSeq" id="WP_021914413.1">
    <property type="nucleotide sequence ID" value="NZ_JAJEQF010000001.1"/>
</dbReference>
<evidence type="ECO:0000256" key="11">
    <source>
        <dbReference type="SAM" id="Phobius"/>
    </source>
</evidence>
<dbReference type="GO" id="GO:0016020">
    <property type="term" value="C:membrane"/>
    <property type="evidence" value="ECO:0007669"/>
    <property type="project" value="UniProtKB-SubCell"/>
</dbReference>
<evidence type="ECO:0000256" key="8">
    <source>
        <dbReference type="ARBA" id="ARBA00022989"/>
    </source>
</evidence>
<feature type="domain" description="PDZ" evidence="12">
    <location>
        <begin position="148"/>
        <end position="203"/>
    </location>
</feature>
<evidence type="ECO:0000256" key="1">
    <source>
        <dbReference type="ARBA" id="ARBA00001947"/>
    </source>
</evidence>
<evidence type="ECO:0000256" key="4">
    <source>
        <dbReference type="ARBA" id="ARBA00022670"/>
    </source>
</evidence>